<dbReference type="InterPro" id="IPR008271">
    <property type="entry name" value="Ser/Thr_kinase_AS"/>
</dbReference>
<dbReference type="Pfam" id="PF00069">
    <property type="entry name" value="Pkinase"/>
    <property type="match status" value="1"/>
</dbReference>
<dbReference type="EMBL" id="JARJLG010000026">
    <property type="protein sequence ID" value="KAJ7769091.1"/>
    <property type="molecule type" value="Genomic_DNA"/>
</dbReference>
<evidence type="ECO:0000313" key="2">
    <source>
        <dbReference type="EMBL" id="KAJ7769091.1"/>
    </source>
</evidence>
<dbReference type="InterPro" id="IPR000719">
    <property type="entry name" value="Prot_kinase_dom"/>
</dbReference>
<dbReference type="GO" id="GO:0004674">
    <property type="term" value="F:protein serine/threonine kinase activity"/>
    <property type="evidence" value="ECO:0007669"/>
    <property type="project" value="TreeGrafter"/>
</dbReference>
<comment type="caution">
    <text evidence="2">The sequence shown here is derived from an EMBL/GenBank/DDBJ whole genome shotgun (WGS) entry which is preliminary data.</text>
</comment>
<proteinExistence type="predicted"/>
<evidence type="ECO:0000313" key="3">
    <source>
        <dbReference type="Proteomes" id="UP001215280"/>
    </source>
</evidence>
<dbReference type="PROSITE" id="PS50011">
    <property type="entry name" value="PROTEIN_KINASE_DOM"/>
    <property type="match status" value="1"/>
</dbReference>
<reference evidence="2" key="1">
    <citation type="submission" date="2023-03" db="EMBL/GenBank/DDBJ databases">
        <title>Massive genome expansion in bonnet fungi (Mycena s.s.) driven by repeated elements and novel gene families across ecological guilds.</title>
        <authorList>
            <consortium name="Lawrence Berkeley National Laboratory"/>
            <person name="Harder C.B."/>
            <person name="Miyauchi S."/>
            <person name="Viragh M."/>
            <person name="Kuo A."/>
            <person name="Thoen E."/>
            <person name="Andreopoulos B."/>
            <person name="Lu D."/>
            <person name="Skrede I."/>
            <person name="Drula E."/>
            <person name="Henrissat B."/>
            <person name="Morin E."/>
            <person name="Kohler A."/>
            <person name="Barry K."/>
            <person name="LaButti K."/>
            <person name="Morin E."/>
            <person name="Salamov A."/>
            <person name="Lipzen A."/>
            <person name="Mereny Z."/>
            <person name="Hegedus B."/>
            <person name="Baldrian P."/>
            <person name="Stursova M."/>
            <person name="Weitz H."/>
            <person name="Taylor A."/>
            <person name="Grigoriev I.V."/>
            <person name="Nagy L.G."/>
            <person name="Martin F."/>
            <person name="Kauserud H."/>
        </authorList>
    </citation>
    <scope>NUCLEOTIDE SEQUENCE</scope>
    <source>
        <strain evidence="2">CBHHK188m</strain>
    </source>
</reference>
<keyword evidence="3" id="KW-1185">Reference proteome</keyword>
<name>A0AAD7NNZ3_9AGAR</name>
<keyword evidence="2" id="KW-0418">Kinase</keyword>
<dbReference type="SUPFAM" id="SSF56112">
    <property type="entry name" value="Protein kinase-like (PK-like)"/>
    <property type="match status" value="1"/>
</dbReference>
<organism evidence="2 3">
    <name type="scientific">Mycena maculata</name>
    <dbReference type="NCBI Taxonomy" id="230809"/>
    <lineage>
        <taxon>Eukaryota</taxon>
        <taxon>Fungi</taxon>
        <taxon>Dikarya</taxon>
        <taxon>Basidiomycota</taxon>
        <taxon>Agaricomycotina</taxon>
        <taxon>Agaricomycetes</taxon>
        <taxon>Agaricomycetidae</taxon>
        <taxon>Agaricales</taxon>
        <taxon>Marasmiineae</taxon>
        <taxon>Mycenaceae</taxon>
        <taxon>Mycena</taxon>
    </lineage>
</organism>
<feature type="domain" description="Protein kinase" evidence="1">
    <location>
        <begin position="18"/>
        <end position="234"/>
    </location>
</feature>
<dbReference type="Gene3D" id="1.10.510.10">
    <property type="entry name" value="Transferase(Phosphotransferase) domain 1"/>
    <property type="match status" value="1"/>
</dbReference>
<gene>
    <name evidence="2" type="ORF">DFH07DRAFT_290022</name>
</gene>
<dbReference type="SMART" id="SM00220">
    <property type="entry name" value="S_TKc"/>
    <property type="match status" value="1"/>
</dbReference>
<keyword evidence="2" id="KW-0808">Transferase</keyword>
<accession>A0AAD7NNZ3</accession>
<sequence length="234" mass="26455">MYTTEQRLVALRASEISLDDWFPFAGGANSNVYRGNLMLSDGSRIRVAIKMIRYSVEDSGQVDRRLRREVEIWRTLKHKNVLPFIGLCDDLAPWPALLSPFCGFGHVENYIKNHPHASRDDLAYGVACGLHYLHEKNVIHGDLKVQNVVVDHLGVPCICDFGFSKIVNRPGFTTRSVGTVPYLAPELLFVFGEKSIDERARWTTQSSDIYAFALLVLEVQAAYPSLLSELNQDW</sequence>
<dbReference type="PROSITE" id="PS00108">
    <property type="entry name" value="PROTEIN_KINASE_ST"/>
    <property type="match status" value="1"/>
</dbReference>
<dbReference type="GO" id="GO:0005524">
    <property type="term" value="F:ATP binding"/>
    <property type="evidence" value="ECO:0007669"/>
    <property type="project" value="InterPro"/>
</dbReference>
<dbReference type="PANTHER" id="PTHR44329">
    <property type="entry name" value="SERINE/THREONINE-PROTEIN KINASE TNNI3K-RELATED"/>
    <property type="match status" value="1"/>
</dbReference>
<dbReference type="InterPro" id="IPR051681">
    <property type="entry name" value="Ser/Thr_Kinases-Pseudokinases"/>
</dbReference>
<evidence type="ECO:0000259" key="1">
    <source>
        <dbReference type="PROSITE" id="PS50011"/>
    </source>
</evidence>
<dbReference type="Proteomes" id="UP001215280">
    <property type="component" value="Unassembled WGS sequence"/>
</dbReference>
<dbReference type="InterPro" id="IPR011009">
    <property type="entry name" value="Kinase-like_dom_sf"/>
</dbReference>
<protein>
    <submittedName>
        <fullName evidence="2">Kinase-like domain-containing protein</fullName>
    </submittedName>
</protein>
<dbReference type="AlphaFoldDB" id="A0AAD7NNZ3"/>